<dbReference type="Proteomes" id="UP000000657">
    <property type="component" value="Chromosome"/>
</dbReference>
<feature type="compositionally biased region" description="Basic residues" evidence="1">
    <location>
        <begin position="105"/>
        <end position="114"/>
    </location>
</feature>
<organism evidence="2 3">
    <name type="scientific">Frankia alni (strain DSM 45986 / CECT 9034 / ACN14a)</name>
    <dbReference type="NCBI Taxonomy" id="326424"/>
    <lineage>
        <taxon>Bacteria</taxon>
        <taxon>Bacillati</taxon>
        <taxon>Actinomycetota</taxon>
        <taxon>Actinomycetes</taxon>
        <taxon>Frankiales</taxon>
        <taxon>Frankiaceae</taxon>
        <taxon>Frankia</taxon>
    </lineage>
</organism>
<name>Q0RTZ2_FRAAA</name>
<accession>Q0RTZ2</accession>
<dbReference type="RefSeq" id="WP_011601536.1">
    <property type="nucleotide sequence ID" value="NC_008278.1"/>
</dbReference>
<dbReference type="OrthoDB" id="3215851at2"/>
<sequence length="114" mass="12617">MTALHCIAEMKADSDAIVRVQETDRTQTKAISGLPFTITDVHVTEVVRGTWPSAIRIRQTDTGGVGGDDILKPGSSYRLFLERFARDGHRRTRRPETTSGDGRSPARRHSVSAR</sequence>
<keyword evidence="3" id="KW-1185">Reference proteome</keyword>
<evidence type="ECO:0000313" key="3">
    <source>
        <dbReference type="Proteomes" id="UP000000657"/>
    </source>
</evidence>
<dbReference type="EMBL" id="CT573213">
    <property type="protein sequence ID" value="CAJ58953.1"/>
    <property type="molecule type" value="Genomic_DNA"/>
</dbReference>
<dbReference type="HOGENOM" id="CLU_2117434_0_0_11"/>
<evidence type="ECO:0000313" key="2">
    <source>
        <dbReference type="EMBL" id="CAJ58953.1"/>
    </source>
</evidence>
<protein>
    <submittedName>
        <fullName evidence="2">Uncharacterized protein</fullName>
    </submittedName>
</protein>
<gene>
    <name evidence="2" type="ordered locus">FRAAL0276</name>
</gene>
<feature type="region of interest" description="Disordered" evidence="1">
    <location>
        <begin position="86"/>
        <end position="114"/>
    </location>
</feature>
<proteinExistence type="predicted"/>
<evidence type="ECO:0000256" key="1">
    <source>
        <dbReference type="SAM" id="MobiDB-lite"/>
    </source>
</evidence>
<dbReference type="KEGG" id="fal:FRAAL0276"/>
<dbReference type="AlphaFoldDB" id="Q0RTZ2"/>
<reference evidence="2 3" key="1">
    <citation type="journal article" date="2007" name="Genome Res.">
        <title>Genome characteristics of facultatively symbiotic Frankia sp. strains reflect host range and host plant biogeography.</title>
        <authorList>
            <person name="Normand P."/>
            <person name="Lapierre P."/>
            <person name="Tisa L.S."/>
            <person name="Gogarten J.P."/>
            <person name="Alloisio N."/>
            <person name="Bagnarol E."/>
            <person name="Bassi C.A."/>
            <person name="Berry A.M."/>
            <person name="Bickhart D.M."/>
            <person name="Choisne N."/>
            <person name="Couloux A."/>
            <person name="Cournoyer B."/>
            <person name="Cruveiller S."/>
            <person name="Daubin V."/>
            <person name="Demange N."/>
            <person name="Francino M.P."/>
            <person name="Goltsman E."/>
            <person name="Huang Y."/>
            <person name="Kopp O.R."/>
            <person name="Labarre L."/>
            <person name="Lapidus A."/>
            <person name="Lavire C."/>
            <person name="Marechal J."/>
            <person name="Martinez M."/>
            <person name="Mastronunzio J.E."/>
            <person name="Mullin B.C."/>
            <person name="Niemann J."/>
            <person name="Pujic P."/>
            <person name="Rawnsley T."/>
            <person name="Rouy Z."/>
            <person name="Schenowitz C."/>
            <person name="Sellstedt A."/>
            <person name="Tavares F."/>
            <person name="Tomkins J.P."/>
            <person name="Vallenet D."/>
            <person name="Valverde C."/>
            <person name="Wall L.G."/>
            <person name="Wang Y."/>
            <person name="Medigue C."/>
            <person name="Benson D.R."/>
        </authorList>
    </citation>
    <scope>NUCLEOTIDE SEQUENCE [LARGE SCALE GENOMIC DNA]</scope>
    <source>
        <strain evidence="3">DSM 45986 / CECT 9034 / ACN14a</strain>
    </source>
</reference>